<name>A0A7W7T293_9PSEU</name>
<dbReference type="EMBL" id="JACHJS010000001">
    <property type="protein sequence ID" value="MBB4965243.1"/>
    <property type="molecule type" value="Genomic_DNA"/>
</dbReference>
<evidence type="ECO:0000259" key="1">
    <source>
        <dbReference type="Pfam" id="PF12680"/>
    </source>
</evidence>
<evidence type="ECO:0000313" key="3">
    <source>
        <dbReference type="Proteomes" id="UP000542674"/>
    </source>
</evidence>
<dbReference type="InterPro" id="IPR037401">
    <property type="entry name" value="SnoaL-like"/>
</dbReference>
<dbReference type="Pfam" id="PF12680">
    <property type="entry name" value="SnoaL_2"/>
    <property type="match status" value="1"/>
</dbReference>
<accession>A0A7W7T293</accession>
<evidence type="ECO:0000313" key="2">
    <source>
        <dbReference type="EMBL" id="MBB4965243.1"/>
    </source>
</evidence>
<feature type="domain" description="SnoaL-like" evidence="1">
    <location>
        <begin position="7"/>
        <end position="113"/>
    </location>
</feature>
<dbReference type="SUPFAM" id="SSF54427">
    <property type="entry name" value="NTF2-like"/>
    <property type="match status" value="1"/>
</dbReference>
<dbReference type="AlphaFoldDB" id="A0A7W7T293"/>
<dbReference type="InterPro" id="IPR032710">
    <property type="entry name" value="NTF2-like_dom_sf"/>
</dbReference>
<sequence>MTAYDVVKGHYAASERGDLAGMLGVLADDATWTECDGTTYAGTYTGVEAIKENVFFKIGADWSSFAANVDELFDAGDTVIALGRYAGTHRATGKSMTARFTHIWKVADGKVTSFEQVADSSLILAAES</sequence>
<dbReference type="RefSeq" id="WP_184668685.1">
    <property type="nucleotide sequence ID" value="NZ_BAABAI010000013.1"/>
</dbReference>
<proteinExistence type="predicted"/>
<dbReference type="PANTHER" id="PTHR41252">
    <property type="entry name" value="BLR2505 PROTEIN"/>
    <property type="match status" value="1"/>
</dbReference>
<dbReference type="Gene3D" id="3.10.450.50">
    <property type="match status" value="1"/>
</dbReference>
<dbReference type="Proteomes" id="UP000542674">
    <property type="component" value="Unassembled WGS sequence"/>
</dbReference>
<organism evidence="2 3">
    <name type="scientific">Saccharothrix violaceirubra</name>
    <dbReference type="NCBI Taxonomy" id="413306"/>
    <lineage>
        <taxon>Bacteria</taxon>
        <taxon>Bacillati</taxon>
        <taxon>Actinomycetota</taxon>
        <taxon>Actinomycetes</taxon>
        <taxon>Pseudonocardiales</taxon>
        <taxon>Pseudonocardiaceae</taxon>
        <taxon>Saccharothrix</taxon>
    </lineage>
</organism>
<gene>
    <name evidence="2" type="ORF">F4559_002602</name>
</gene>
<reference evidence="2 3" key="1">
    <citation type="submission" date="2020-08" db="EMBL/GenBank/DDBJ databases">
        <title>Sequencing the genomes of 1000 actinobacteria strains.</title>
        <authorList>
            <person name="Klenk H.-P."/>
        </authorList>
    </citation>
    <scope>NUCLEOTIDE SEQUENCE [LARGE SCALE GENOMIC DNA]</scope>
    <source>
        <strain evidence="2 3">DSM 45084</strain>
    </source>
</reference>
<dbReference type="PANTHER" id="PTHR41252:SF1">
    <property type="entry name" value="BLR2505 PROTEIN"/>
    <property type="match status" value="1"/>
</dbReference>
<comment type="caution">
    <text evidence="2">The sequence shown here is derived from an EMBL/GenBank/DDBJ whole genome shotgun (WGS) entry which is preliminary data.</text>
</comment>
<keyword evidence="3" id="KW-1185">Reference proteome</keyword>
<protein>
    <recommendedName>
        <fullName evidence="1">SnoaL-like domain-containing protein</fullName>
    </recommendedName>
</protein>